<accession>A0A7D5Z6V4</accession>
<feature type="compositionally biased region" description="Basic and acidic residues" evidence="1">
    <location>
        <begin position="51"/>
        <end position="60"/>
    </location>
</feature>
<evidence type="ECO:0000313" key="2">
    <source>
        <dbReference type="EMBL" id="QLI68768.1"/>
    </source>
</evidence>
<feature type="region of interest" description="Disordered" evidence="1">
    <location>
        <begin position="1"/>
        <end position="81"/>
    </location>
</feature>
<evidence type="ECO:0000256" key="1">
    <source>
        <dbReference type="SAM" id="MobiDB-lite"/>
    </source>
</evidence>
<reference evidence="2 3" key="1">
    <citation type="submission" date="2020-07" db="EMBL/GenBank/DDBJ databases">
        <title>Telomere length de novo assembly of all 7 chromosomes of the fungus, Metarhizium brunneum, using a novel assembly pipeline.</title>
        <authorList>
            <person name="Saud z."/>
            <person name="Kortsinoglou A."/>
            <person name="Kouvelis V.N."/>
            <person name="Butt T.M."/>
        </authorList>
    </citation>
    <scope>NUCLEOTIDE SEQUENCE [LARGE SCALE GENOMIC DNA]</scope>
    <source>
        <strain evidence="2 3">4556</strain>
    </source>
</reference>
<evidence type="ECO:0000313" key="3">
    <source>
        <dbReference type="Proteomes" id="UP000510686"/>
    </source>
</evidence>
<protein>
    <submittedName>
        <fullName evidence="2">Uncharacterized protein</fullName>
    </submittedName>
</protein>
<dbReference type="GeneID" id="26247099"/>
<dbReference type="Proteomes" id="UP000510686">
    <property type="component" value="Chromosome 3"/>
</dbReference>
<proteinExistence type="predicted"/>
<dbReference type="RefSeq" id="XP_014540063.2">
    <property type="nucleotide sequence ID" value="XM_014684577.2"/>
</dbReference>
<sequence>MPSVSASRERKVNDQKHGSNRKGTMPRIAKSTSKLIANQNNARSTAAGRKRSLEPAHDDQTSTTTSGISKRAKTGSIRSKEPTKLATINNAPTAKLTVLVFGGGEMGELGLGPKKTKPYVLRATHICLLSLLSKSPVAACILLR</sequence>
<gene>
    <name evidence="2" type="ORF">G6M90_00g064810</name>
</gene>
<dbReference type="AlphaFoldDB" id="A0A7D5Z6V4"/>
<organism evidence="2 3">
    <name type="scientific">Metarhizium brunneum</name>
    <dbReference type="NCBI Taxonomy" id="500148"/>
    <lineage>
        <taxon>Eukaryota</taxon>
        <taxon>Fungi</taxon>
        <taxon>Dikarya</taxon>
        <taxon>Ascomycota</taxon>
        <taxon>Pezizomycotina</taxon>
        <taxon>Sordariomycetes</taxon>
        <taxon>Hypocreomycetidae</taxon>
        <taxon>Hypocreales</taxon>
        <taxon>Clavicipitaceae</taxon>
        <taxon>Metarhizium</taxon>
    </lineage>
</organism>
<name>A0A7D5Z6V4_9HYPO</name>
<feature type="compositionally biased region" description="Basic and acidic residues" evidence="1">
    <location>
        <begin position="7"/>
        <end position="17"/>
    </location>
</feature>
<dbReference type="EMBL" id="CP058934">
    <property type="protein sequence ID" value="QLI68768.1"/>
    <property type="molecule type" value="Genomic_DNA"/>
</dbReference>
<keyword evidence="3" id="KW-1185">Reference proteome</keyword>
<dbReference type="KEGG" id="mbrn:26247099"/>
<feature type="compositionally biased region" description="Polar residues" evidence="1">
    <location>
        <begin position="30"/>
        <end position="44"/>
    </location>
</feature>